<dbReference type="Proteomes" id="UP001066276">
    <property type="component" value="Chromosome 10"/>
</dbReference>
<protein>
    <recommendedName>
        <fullName evidence="4">CCHC-type domain-containing protein</fullName>
    </recommendedName>
</protein>
<comment type="caution">
    <text evidence="2">The sequence shown here is derived from an EMBL/GenBank/DDBJ whole genome shotgun (WGS) entry which is preliminary data.</text>
</comment>
<dbReference type="SUPFAM" id="SSF57756">
    <property type="entry name" value="Retrovirus zinc finger-like domains"/>
    <property type="match status" value="1"/>
</dbReference>
<evidence type="ECO:0000313" key="3">
    <source>
        <dbReference type="Proteomes" id="UP001066276"/>
    </source>
</evidence>
<reference evidence="2" key="1">
    <citation type="journal article" date="2022" name="bioRxiv">
        <title>Sequencing and chromosome-scale assembly of the giantPleurodeles waltlgenome.</title>
        <authorList>
            <person name="Brown T."/>
            <person name="Elewa A."/>
            <person name="Iarovenko S."/>
            <person name="Subramanian E."/>
            <person name="Araus A.J."/>
            <person name="Petzold A."/>
            <person name="Susuki M."/>
            <person name="Suzuki K.-i.T."/>
            <person name="Hayashi T."/>
            <person name="Toyoda A."/>
            <person name="Oliveira C."/>
            <person name="Osipova E."/>
            <person name="Leigh N.D."/>
            <person name="Simon A."/>
            <person name="Yun M.H."/>
        </authorList>
    </citation>
    <scope>NUCLEOTIDE SEQUENCE</scope>
    <source>
        <strain evidence="2">20211129_DDA</strain>
        <tissue evidence="2">Liver</tissue>
    </source>
</reference>
<dbReference type="InterPro" id="IPR036875">
    <property type="entry name" value="Znf_CCHC_sf"/>
</dbReference>
<gene>
    <name evidence="2" type="ORF">NDU88_004125</name>
</gene>
<dbReference type="EMBL" id="JANPWB010000014">
    <property type="protein sequence ID" value="KAJ1099021.1"/>
    <property type="molecule type" value="Genomic_DNA"/>
</dbReference>
<dbReference type="AlphaFoldDB" id="A0AAV7M5G0"/>
<dbReference type="Gene3D" id="4.10.60.10">
    <property type="entry name" value="Zinc finger, CCHC-type"/>
    <property type="match status" value="1"/>
</dbReference>
<keyword evidence="3" id="KW-1185">Reference proteome</keyword>
<proteinExistence type="predicted"/>
<dbReference type="PANTHER" id="PTHR33166">
    <property type="entry name" value="GAG_P30 DOMAIN-CONTAINING PROTEIN"/>
    <property type="match status" value="1"/>
</dbReference>
<feature type="region of interest" description="Disordered" evidence="1">
    <location>
        <begin position="242"/>
        <end position="270"/>
    </location>
</feature>
<sequence length="305" mass="34754">MNLADIDMLMGNVVPQTIWAKIRREDHAQELGGDWNAIIAADRGQVGGAKPDALISELPGRIITLMKTMMPALRVNWDKLAACKQKKDESVSDFFTRFEETFIDHSGQDMATEGGQRLFVDKFVYNLLPELSHKLKDSESSWAVSSSAQILATAQYYENRDKEEREKQEKKTKELKTKVLLQQAYPPRYVQPQFQQPPQFQRLYQKPEPFIPRPLLGPNQCAYCREEGHFKNSCPALLQRNGATSASRGRGGPQSANRGRGRGVLTQEQRSFVPGNYFDQQNVRSTQYYSEDQYIEGGNESLHFE</sequence>
<dbReference type="GO" id="GO:0008270">
    <property type="term" value="F:zinc ion binding"/>
    <property type="evidence" value="ECO:0007669"/>
    <property type="project" value="InterPro"/>
</dbReference>
<dbReference type="GO" id="GO:0003676">
    <property type="term" value="F:nucleic acid binding"/>
    <property type="evidence" value="ECO:0007669"/>
    <property type="project" value="InterPro"/>
</dbReference>
<evidence type="ECO:0000256" key="1">
    <source>
        <dbReference type="SAM" id="MobiDB-lite"/>
    </source>
</evidence>
<evidence type="ECO:0000313" key="2">
    <source>
        <dbReference type="EMBL" id="KAJ1099021.1"/>
    </source>
</evidence>
<dbReference type="InterPro" id="IPR050462">
    <property type="entry name" value="Retroviral_Gag-Pol_poly"/>
</dbReference>
<name>A0AAV7M5G0_PLEWA</name>
<organism evidence="2 3">
    <name type="scientific">Pleurodeles waltl</name>
    <name type="common">Iberian ribbed newt</name>
    <dbReference type="NCBI Taxonomy" id="8319"/>
    <lineage>
        <taxon>Eukaryota</taxon>
        <taxon>Metazoa</taxon>
        <taxon>Chordata</taxon>
        <taxon>Craniata</taxon>
        <taxon>Vertebrata</taxon>
        <taxon>Euteleostomi</taxon>
        <taxon>Amphibia</taxon>
        <taxon>Batrachia</taxon>
        <taxon>Caudata</taxon>
        <taxon>Salamandroidea</taxon>
        <taxon>Salamandridae</taxon>
        <taxon>Pleurodelinae</taxon>
        <taxon>Pleurodeles</taxon>
    </lineage>
</organism>
<accession>A0AAV7M5G0</accession>
<evidence type="ECO:0008006" key="4">
    <source>
        <dbReference type="Google" id="ProtNLM"/>
    </source>
</evidence>